<reference evidence="3 4" key="1">
    <citation type="submission" date="2017-11" db="EMBL/GenBank/DDBJ databases">
        <title>De novo assembly and phasing of dikaryotic genomes from two isolates of Puccinia coronata f. sp. avenae, the causal agent of oat crown rust.</title>
        <authorList>
            <person name="Miller M.E."/>
            <person name="Zhang Y."/>
            <person name="Omidvar V."/>
            <person name="Sperschneider J."/>
            <person name="Schwessinger B."/>
            <person name="Raley C."/>
            <person name="Palmer J.M."/>
            <person name="Garnica D."/>
            <person name="Upadhyaya N."/>
            <person name="Rathjen J."/>
            <person name="Taylor J.M."/>
            <person name="Park R.F."/>
            <person name="Dodds P.N."/>
            <person name="Hirsch C.D."/>
            <person name="Kianian S.F."/>
            <person name="Figueroa M."/>
        </authorList>
    </citation>
    <scope>NUCLEOTIDE SEQUENCE [LARGE SCALE GENOMIC DNA]</scope>
    <source>
        <strain evidence="3">12SD80</strain>
    </source>
</reference>
<name>A0A2N5USY0_9BASI</name>
<accession>A0A2N5USY0</accession>
<protein>
    <recommendedName>
        <fullName evidence="1">Serine aminopeptidase S33 domain-containing protein</fullName>
    </recommendedName>
</protein>
<feature type="domain" description="Serine aminopeptidase S33" evidence="1">
    <location>
        <begin position="32"/>
        <end position="125"/>
    </location>
</feature>
<dbReference type="InterPro" id="IPR029058">
    <property type="entry name" value="AB_hydrolase_fold"/>
</dbReference>
<dbReference type="Gene3D" id="3.40.50.1820">
    <property type="entry name" value="alpha/beta hydrolase"/>
    <property type="match status" value="1"/>
</dbReference>
<dbReference type="SUPFAM" id="SSF53474">
    <property type="entry name" value="alpha/beta-Hydrolases"/>
    <property type="match status" value="1"/>
</dbReference>
<evidence type="ECO:0000313" key="2">
    <source>
        <dbReference type="EMBL" id="PLW09889.1"/>
    </source>
</evidence>
<dbReference type="EMBL" id="PGCI01000098">
    <property type="protein sequence ID" value="PLW40756.1"/>
    <property type="molecule type" value="Genomic_DNA"/>
</dbReference>
<sequence length="306" mass="34478">MADTITRHQVTLSDGVTISMSLRHHPAPLLPGLVIFLHGRLHNSTRGPCGDLFSKISYSSLTYDARGMGQSSGTTGWCNVDEEVNDLKEIISYIKSNLSPPLDRVIAIVGHSKGAGVGFRWASLEDSQNEINQPYLYDKVDRPPLLISLSARYNTSDVGLSRFTKEQQTQLENEGKFIWLRYRAGHEFSERRDYVVTLEDVEKAKNVSLECVKDLRDNSQVALFHGRADGTVSVRHAQKLDLQIRNSNSSISVDSVLVEGTKHNWDQDGEIEMLVEWINPWIKRRAGRDSTRVPEDKIVDHLGPQR</sequence>
<dbReference type="EMBL" id="PGCI01000987">
    <property type="protein sequence ID" value="PLW09889.1"/>
    <property type="molecule type" value="Genomic_DNA"/>
</dbReference>
<dbReference type="Proteomes" id="UP000235392">
    <property type="component" value="Unassembled WGS sequence"/>
</dbReference>
<gene>
    <name evidence="3" type="ORF">PCASD_09311</name>
    <name evidence="2" type="ORF">PCASD_24816</name>
</gene>
<organism evidence="3 4">
    <name type="scientific">Puccinia coronata f. sp. avenae</name>
    <dbReference type="NCBI Taxonomy" id="200324"/>
    <lineage>
        <taxon>Eukaryota</taxon>
        <taxon>Fungi</taxon>
        <taxon>Dikarya</taxon>
        <taxon>Basidiomycota</taxon>
        <taxon>Pucciniomycotina</taxon>
        <taxon>Pucciniomycetes</taxon>
        <taxon>Pucciniales</taxon>
        <taxon>Pucciniaceae</taxon>
        <taxon>Puccinia</taxon>
    </lineage>
</organism>
<dbReference type="InterPro" id="IPR022742">
    <property type="entry name" value="Hydrolase_4"/>
</dbReference>
<dbReference type="AlphaFoldDB" id="A0A2N5USY0"/>
<evidence type="ECO:0000313" key="4">
    <source>
        <dbReference type="Proteomes" id="UP000235392"/>
    </source>
</evidence>
<dbReference type="Pfam" id="PF12146">
    <property type="entry name" value="Hydrolase_4"/>
    <property type="match status" value="1"/>
</dbReference>
<evidence type="ECO:0000313" key="3">
    <source>
        <dbReference type="EMBL" id="PLW40756.1"/>
    </source>
</evidence>
<evidence type="ECO:0000259" key="1">
    <source>
        <dbReference type="Pfam" id="PF12146"/>
    </source>
</evidence>
<proteinExistence type="predicted"/>
<comment type="caution">
    <text evidence="3">The sequence shown here is derived from an EMBL/GenBank/DDBJ whole genome shotgun (WGS) entry which is preliminary data.</text>
</comment>